<dbReference type="GO" id="GO:0003700">
    <property type="term" value="F:DNA-binding transcription factor activity"/>
    <property type="evidence" value="ECO:0007669"/>
    <property type="project" value="InterPro"/>
</dbReference>
<sequence length="288" mass="32009">MEVYAMGDGKIAEPVWNDLKIFFAVVKARSLSGASKSLNISHSTVCRRVARLEETVGVCLIRRTTNGITFTHDGQQLGTFVERMGDNVSDIRFWLKKKQEHIEGTLSVSCCDIALPRLSSLIGAFSATHPNTNFDISATPMHVDLREANTDLAIRATNSPDEDLVGIRLQSFSLQLAQKRDVKDGDAAIWVGLKDGFAHLPGERWQGEQKDACTYQLKADSYMCVGEIIRSGVGIGLLPSFIVENDDALKSIPTFTPLPCWNLWLLYHPTLNRNPLLTAFASHLKYTW</sequence>
<dbReference type="SUPFAM" id="SSF46785">
    <property type="entry name" value="Winged helix' DNA-binding domain"/>
    <property type="match status" value="1"/>
</dbReference>
<dbReference type="PROSITE" id="PS50931">
    <property type="entry name" value="HTH_LYSR"/>
    <property type="match status" value="1"/>
</dbReference>
<comment type="caution">
    <text evidence="6">The sequence shown here is derived from an EMBL/GenBank/DDBJ whole genome shotgun (WGS) entry which is preliminary data.</text>
</comment>
<reference evidence="7" key="1">
    <citation type="submission" date="2016-07" db="EMBL/GenBank/DDBJ databases">
        <title>Nontailed viruses are major unrecognized killers of bacteria in the ocean.</title>
        <authorList>
            <person name="Kauffman K."/>
            <person name="Hussain F."/>
            <person name="Yang J."/>
            <person name="Arevalo P."/>
            <person name="Brown J."/>
            <person name="Cutler M."/>
            <person name="Kelly L."/>
            <person name="Polz M.F."/>
        </authorList>
    </citation>
    <scope>NUCLEOTIDE SEQUENCE [LARGE SCALE GENOMIC DNA]</scope>
    <source>
        <strain evidence="7">10N.261.45.A10</strain>
    </source>
</reference>
<dbReference type="Proteomes" id="UP000235387">
    <property type="component" value="Unassembled WGS sequence"/>
</dbReference>
<evidence type="ECO:0000256" key="1">
    <source>
        <dbReference type="ARBA" id="ARBA00009437"/>
    </source>
</evidence>
<keyword evidence="3" id="KW-0238">DNA-binding</keyword>
<evidence type="ECO:0000256" key="4">
    <source>
        <dbReference type="ARBA" id="ARBA00023163"/>
    </source>
</evidence>
<evidence type="ECO:0000313" key="7">
    <source>
        <dbReference type="Proteomes" id="UP000235387"/>
    </source>
</evidence>
<proteinExistence type="inferred from homology"/>
<dbReference type="Pfam" id="PF00126">
    <property type="entry name" value="HTH_1"/>
    <property type="match status" value="1"/>
</dbReference>
<organism evidence="6 7">
    <name type="scientific">Enterovibrio norvegicus</name>
    <dbReference type="NCBI Taxonomy" id="188144"/>
    <lineage>
        <taxon>Bacteria</taxon>
        <taxon>Pseudomonadati</taxon>
        <taxon>Pseudomonadota</taxon>
        <taxon>Gammaproteobacteria</taxon>
        <taxon>Vibrionales</taxon>
        <taxon>Vibrionaceae</taxon>
        <taxon>Enterovibrio</taxon>
    </lineage>
</organism>
<name>A0A2N7L7D6_9GAMM</name>
<evidence type="ECO:0000256" key="2">
    <source>
        <dbReference type="ARBA" id="ARBA00023015"/>
    </source>
</evidence>
<protein>
    <submittedName>
        <fullName evidence="6">LysR family transcriptional regulator</fullName>
    </submittedName>
</protein>
<gene>
    <name evidence="6" type="ORF">BCT23_21700</name>
</gene>
<evidence type="ECO:0000313" key="6">
    <source>
        <dbReference type="EMBL" id="PMN89916.1"/>
    </source>
</evidence>
<dbReference type="EMBL" id="MDAL01000036">
    <property type="protein sequence ID" value="PMN89916.1"/>
    <property type="molecule type" value="Genomic_DNA"/>
</dbReference>
<feature type="domain" description="HTH lysR-type" evidence="5">
    <location>
        <begin position="14"/>
        <end position="71"/>
    </location>
</feature>
<dbReference type="Gene3D" id="3.40.190.290">
    <property type="match status" value="1"/>
</dbReference>
<dbReference type="InterPro" id="IPR036388">
    <property type="entry name" value="WH-like_DNA-bd_sf"/>
</dbReference>
<dbReference type="InterPro" id="IPR005119">
    <property type="entry name" value="LysR_subst-bd"/>
</dbReference>
<dbReference type="PANTHER" id="PTHR30537:SF3">
    <property type="entry name" value="TRANSCRIPTIONAL REGULATORY PROTEIN"/>
    <property type="match status" value="1"/>
</dbReference>
<dbReference type="AlphaFoldDB" id="A0A2N7L7D6"/>
<dbReference type="InterPro" id="IPR036390">
    <property type="entry name" value="WH_DNA-bd_sf"/>
</dbReference>
<keyword evidence="4" id="KW-0804">Transcription</keyword>
<comment type="similarity">
    <text evidence="1">Belongs to the LysR transcriptional regulatory family.</text>
</comment>
<dbReference type="Pfam" id="PF03466">
    <property type="entry name" value="LysR_substrate"/>
    <property type="match status" value="1"/>
</dbReference>
<dbReference type="GO" id="GO:0006351">
    <property type="term" value="P:DNA-templated transcription"/>
    <property type="evidence" value="ECO:0007669"/>
    <property type="project" value="TreeGrafter"/>
</dbReference>
<dbReference type="PANTHER" id="PTHR30537">
    <property type="entry name" value="HTH-TYPE TRANSCRIPTIONAL REGULATOR"/>
    <property type="match status" value="1"/>
</dbReference>
<evidence type="ECO:0000256" key="3">
    <source>
        <dbReference type="ARBA" id="ARBA00023125"/>
    </source>
</evidence>
<accession>A0A2N7L7D6</accession>
<dbReference type="Gene3D" id="1.10.10.10">
    <property type="entry name" value="Winged helix-like DNA-binding domain superfamily/Winged helix DNA-binding domain"/>
    <property type="match status" value="1"/>
</dbReference>
<dbReference type="GO" id="GO:0043565">
    <property type="term" value="F:sequence-specific DNA binding"/>
    <property type="evidence" value="ECO:0007669"/>
    <property type="project" value="TreeGrafter"/>
</dbReference>
<dbReference type="InterPro" id="IPR000847">
    <property type="entry name" value="LysR_HTH_N"/>
</dbReference>
<keyword evidence="2" id="KW-0805">Transcription regulation</keyword>
<dbReference type="InterPro" id="IPR058163">
    <property type="entry name" value="LysR-type_TF_proteobact-type"/>
</dbReference>
<evidence type="ECO:0000259" key="5">
    <source>
        <dbReference type="PROSITE" id="PS50931"/>
    </source>
</evidence>
<dbReference type="SUPFAM" id="SSF53850">
    <property type="entry name" value="Periplasmic binding protein-like II"/>
    <property type="match status" value="1"/>
</dbReference>